<evidence type="ECO:0000313" key="3">
    <source>
        <dbReference type="Proteomes" id="UP000075583"/>
    </source>
</evidence>
<sequence>MAMDKNLTSKPDKKVVDMENTNPQDDIKISTFVKSMQTGVRIPTDLDYKKAQGDHLVEKH</sequence>
<dbReference type="Proteomes" id="UP000075583">
    <property type="component" value="Unassembled WGS sequence"/>
</dbReference>
<accession>A0A150XRT0</accession>
<dbReference type="AlphaFoldDB" id="A0A150XRT0"/>
<keyword evidence="3" id="KW-1185">Reference proteome</keyword>
<evidence type="ECO:0000313" key="2">
    <source>
        <dbReference type="EMBL" id="KYG81450.1"/>
    </source>
</evidence>
<comment type="caution">
    <text evidence="2">The sequence shown here is derived from an EMBL/GenBank/DDBJ whole genome shotgun (WGS) entry which is preliminary data.</text>
</comment>
<name>A0A150XRT0_ROSEK</name>
<evidence type="ECO:0000256" key="1">
    <source>
        <dbReference type="SAM" id="MobiDB-lite"/>
    </source>
</evidence>
<proteinExistence type="predicted"/>
<feature type="region of interest" description="Disordered" evidence="1">
    <location>
        <begin position="1"/>
        <end position="22"/>
    </location>
</feature>
<protein>
    <submittedName>
        <fullName evidence="2">Uncharacterized protein</fullName>
    </submittedName>
</protein>
<reference evidence="2" key="1">
    <citation type="submission" date="2016-01" db="EMBL/GenBank/DDBJ databases">
        <title>Genome sequencing of Roseivirga ehrenbergii KMM 6017.</title>
        <authorList>
            <person name="Selvaratnam C."/>
            <person name="Thevarajoo S."/>
            <person name="Goh K.M."/>
            <person name="Ee R."/>
            <person name="Chan K.-G."/>
            <person name="Chong C.S."/>
        </authorList>
    </citation>
    <scope>NUCLEOTIDE SEQUENCE [LARGE SCALE GENOMIC DNA]</scope>
    <source>
        <strain evidence="2">KMM 6017</strain>
    </source>
</reference>
<gene>
    <name evidence="2" type="ORF">MB14_12705</name>
</gene>
<dbReference type="EMBL" id="LQZQ01000002">
    <property type="protein sequence ID" value="KYG81450.1"/>
    <property type="molecule type" value="Genomic_DNA"/>
</dbReference>
<organism evidence="2 3">
    <name type="scientific">Roseivirga ehrenbergii (strain DSM 102268 / JCM 13514 / KCTC 12282 / NCIMB 14502 / KMM 6017)</name>
    <dbReference type="NCBI Taxonomy" id="279360"/>
    <lineage>
        <taxon>Bacteria</taxon>
        <taxon>Pseudomonadati</taxon>
        <taxon>Bacteroidota</taxon>
        <taxon>Cytophagia</taxon>
        <taxon>Cytophagales</taxon>
        <taxon>Roseivirgaceae</taxon>
        <taxon>Roseivirga</taxon>
    </lineage>
</organism>